<dbReference type="OrthoDB" id="5786478at2"/>
<dbReference type="Proteomes" id="UP000051249">
    <property type="component" value="Unassembled WGS sequence"/>
</dbReference>
<evidence type="ECO:0000256" key="2">
    <source>
        <dbReference type="ARBA" id="ARBA00022857"/>
    </source>
</evidence>
<dbReference type="PANTHER" id="PTHR43963">
    <property type="entry name" value="CARBONYL REDUCTASE 1-RELATED"/>
    <property type="match status" value="1"/>
</dbReference>
<protein>
    <recommendedName>
        <fullName evidence="6">Carbonyl reductase</fullName>
    </recommendedName>
</protein>
<evidence type="ECO:0000256" key="1">
    <source>
        <dbReference type="ARBA" id="ARBA00006484"/>
    </source>
</evidence>
<keyword evidence="5" id="KW-1185">Reference proteome</keyword>
<evidence type="ECO:0000313" key="5">
    <source>
        <dbReference type="Proteomes" id="UP000051249"/>
    </source>
</evidence>
<dbReference type="PRINTS" id="PR00081">
    <property type="entry name" value="GDHRDH"/>
</dbReference>
<proteinExistence type="inferred from homology"/>
<name>A0A0R2NMQ3_9LACO</name>
<comment type="caution">
    <text evidence="4">The sequence shown here is derived from an EMBL/GenBank/DDBJ whole genome shotgun (WGS) entry which is preliminary data.</text>
</comment>
<dbReference type="InterPro" id="IPR036291">
    <property type="entry name" value="NAD(P)-bd_dom_sf"/>
</dbReference>
<accession>A0A0R2NMQ3</accession>
<comment type="similarity">
    <text evidence="1">Belongs to the short-chain dehydrogenases/reductases (SDR) family.</text>
</comment>
<evidence type="ECO:0008006" key="6">
    <source>
        <dbReference type="Google" id="ProtNLM"/>
    </source>
</evidence>
<dbReference type="Gene3D" id="3.40.50.720">
    <property type="entry name" value="NAD(P)-binding Rossmann-like Domain"/>
    <property type="match status" value="1"/>
</dbReference>
<dbReference type="RefSeq" id="WP_057799043.1">
    <property type="nucleotide sequence ID" value="NZ_BJZZ01000011.1"/>
</dbReference>
<reference evidence="4 5" key="1">
    <citation type="journal article" date="2015" name="Genome Announc.">
        <title>Expanding the biotechnology potential of lactobacilli through comparative genomics of 213 strains and associated genera.</title>
        <authorList>
            <person name="Sun Z."/>
            <person name="Harris H.M."/>
            <person name="McCann A."/>
            <person name="Guo C."/>
            <person name="Argimon S."/>
            <person name="Zhang W."/>
            <person name="Yang X."/>
            <person name="Jeffery I.B."/>
            <person name="Cooney J.C."/>
            <person name="Kagawa T.F."/>
            <person name="Liu W."/>
            <person name="Song Y."/>
            <person name="Salvetti E."/>
            <person name="Wrobel A."/>
            <person name="Rasinkangas P."/>
            <person name="Parkhill J."/>
            <person name="Rea M.C."/>
            <person name="O'Sullivan O."/>
            <person name="Ritari J."/>
            <person name="Douillard F.P."/>
            <person name="Paul Ross R."/>
            <person name="Yang R."/>
            <person name="Briner A.E."/>
            <person name="Felis G.E."/>
            <person name="de Vos W.M."/>
            <person name="Barrangou R."/>
            <person name="Klaenhammer T.R."/>
            <person name="Caufield P.W."/>
            <person name="Cui Y."/>
            <person name="Zhang H."/>
            <person name="O'Toole P.W."/>
        </authorList>
    </citation>
    <scope>NUCLEOTIDE SEQUENCE [LARGE SCALE GENOMIC DNA]</scope>
    <source>
        <strain evidence="4 5">DSM 23026</strain>
    </source>
</reference>
<dbReference type="PANTHER" id="PTHR43963:SF6">
    <property type="entry name" value="CHAIN DEHYDROGENASE FAMILY PROTEIN, PUTATIVE (AFU_ORTHOLOGUE AFUA_3G15350)-RELATED"/>
    <property type="match status" value="1"/>
</dbReference>
<dbReference type="InterPro" id="IPR002347">
    <property type="entry name" value="SDR_fam"/>
</dbReference>
<sequence length="231" mass="25012">MKTILITGANKGIGFGIAEALGKTDVHVLIGARNEERGMEAVNNLEAQGIKADFLQVDLADSSSIDQAIETVKSDYPETSILINNAGVPGPAKQNNADITVEDLKQAMQVNFFGTFQLTNGLIPIIENNHGSIVNITIPTVPNPVWNPLAYKTTKAAQNVMMESMAVDFEKDGRSIQTYSVHPGPVTTDLNHNLKLPGFSTIEQVGQEISELVLDGKNHQGQLVELHEELK</sequence>
<keyword evidence="3" id="KW-0560">Oxidoreductase</keyword>
<dbReference type="AlphaFoldDB" id="A0A0R2NMQ3"/>
<evidence type="ECO:0000256" key="3">
    <source>
        <dbReference type="ARBA" id="ARBA00023002"/>
    </source>
</evidence>
<dbReference type="GO" id="GO:0016491">
    <property type="term" value="F:oxidoreductase activity"/>
    <property type="evidence" value="ECO:0007669"/>
    <property type="project" value="UniProtKB-KW"/>
</dbReference>
<dbReference type="EMBL" id="JQCQ01000012">
    <property type="protein sequence ID" value="KRO25293.1"/>
    <property type="molecule type" value="Genomic_DNA"/>
</dbReference>
<keyword evidence="2" id="KW-0521">NADP</keyword>
<organism evidence="4 5">
    <name type="scientific">Pediococcus argentinicus</name>
    <dbReference type="NCBI Taxonomy" id="480391"/>
    <lineage>
        <taxon>Bacteria</taxon>
        <taxon>Bacillati</taxon>
        <taxon>Bacillota</taxon>
        <taxon>Bacilli</taxon>
        <taxon>Lactobacillales</taxon>
        <taxon>Lactobacillaceae</taxon>
        <taxon>Pediococcus</taxon>
    </lineage>
</organism>
<dbReference type="SUPFAM" id="SSF51735">
    <property type="entry name" value="NAD(P)-binding Rossmann-fold domains"/>
    <property type="match status" value="1"/>
</dbReference>
<evidence type="ECO:0000313" key="4">
    <source>
        <dbReference type="EMBL" id="KRO25293.1"/>
    </source>
</evidence>
<gene>
    <name evidence="4" type="ORF">IV88_GL000237</name>
</gene>
<dbReference type="PATRIC" id="fig|480391.4.peg.240"/>
<dbReference type="Pfam" id="PF00106">
    <property type="entry name" value="adh_short"/>
    <property type="match status" value="1"/>
</dbReference>